<dbReference type="AlphaFoldDB" id="A0AAE0RLN6"/>
<dbReference type="Proteomes" id="UP001195483">
    <property type="component" value="Unassembled WGS sequence"/>
</dbReference>
<evidence type="ECO:0000313" key="2">
    <source>
        <dbReference type="EMBL" id="KAK3575861.1"/>
    </source>
</evidence>
<sequence>MQESINSLQSQTATRRTIHTGIDTPPIKSDRKSLNHPMQESYTHSQQRTDTRPTKSERCTLKTIDAGIVPTRPTKSERYRLKTIDAGIIHTRPTKCGRYTLKTIHSGIDTRPTKSERYTLNHPCRNRYTVNE</sequence>
<reference evidence="2" key="1">
    <citation type="journal article" date="2021" name="Genome Biol. Evol.">
        <title>A High-Quality Reference Genome for a Parasitic Bivalve with Doubly Uniparental Inheritance (Bivalvia: Unionida).</title>
        <authorList>
            <person name="Smith C.H."/>
        </authorList>
    </citation>
    <scope>NUCLEOTIDE SEQUENCE</scope>
    <source>
        <strain evidence="2">CHS0354</strain>
    </source>
</reference>
<proteinExistence type="predicted"/>
<evidence type="ECO:0000313" key="3">
    <source>
        <dbReference type="Proteomes" id="UP001195483"/>
    </source>
</evidence>
<evidence type="ECO:0000256" key="1">
    <source>
        <dbReference type="SAM" id="MobiDB-lite"/>
    </source>
</evidence>
<gene>
    <name evidence="2" type="ORF">CHS0354_034457</name>
</gene>
<name>A0AAE0RLN6_9BIVA</name>
<reference evidence="2" key="3">
    <citation type="submission" date="2023-05" db="EMBL/GenBank/DDBJ databases">
        <authorList>
            <person name="Smith C.H."/>
        </authorList>
    </citation>
    <scope>NUCLEOTIDE SEQUENCE</scope>
    <source>
        <strain evidence="2">CHS0354</strain>
        <tissue evidence="2">Mantle</tissue>
    </source>
</reference>
<feature type="region of interest" description="Disordered" evidence="1">
    <location>
        <begin position="1"/>
        <end position="58"/>
    </location>
</feature>
<comment type="caution">
    <text evidence="2">The sequence shown here is derived from an EMBL/GenBank/DDBJ whole genome shotgun (WGS) entry which is preliminary data.</text>
</comment>
<keyword evidence="3" id="KW-1185">Reference proteome</keyword>
<dbReference type="EMBL" id="JAEAOA010002019">
    <property type="protein sequence ID" value="KAK3575861.1"/>
    <property type="molecule type" value="Genomic_DNA"/>
</dbReference>
<protein>
    <submittedName>
        <fullName evidence="2">Uncharacterized protein</fullName>
    </submittedName>
</protein>
<feature type="compositionally biased region" description="Basic and acidic residues" evidence="1">
    <location>
        <begin position="47"/>
        <end position="58"/>
    </location>
</feature>
<reference evidence="2" key="2">
    <citation type="journal article" date="2021" name="Genome Biol. Evol.">
        <title>Developing a high-quality reference genome for a parasitic bivalve with doubly uniparental inheritance (Bivalvia: Unionida).</title>
        <authorList>
            <person name="Smith C.H."/>
        </authorList>
    </citation>
    <scope>NUCLEOTIDE SEQUENCE</scope>
    <source>
        <strain evidence="2">CHS0354</strain>
        <tissue evidence="2">Mantle</tissue>
    </source>
</reference>
<feature type="compositionally biased region" description="Polar residues" evidence="1">
    <location>
        <begin position="1"/>
        <end position="15"/>
    </location>
</feature>
<organism evidence="2 3">
    <name type="scientific">Potamilus streckersoni</name>
    <dbReference type="NCBI Taxonomy" id="2493646"/>
    <lineage>
        <taxon>Eukaryota</taxon>
        <taxon>Metazoa</taxon>
        <taxon>Spiralia</taxon>
        <taxon>Lophotrochozoa</taxon>
        <taxon>Mollusca</taxon>
        <taxon>Bivalvia</taxon>
        <taxon>Autobranchia</taxon>
        <taxon>Heteroconchia</taxon>
        <taxon>Palaeoheterodonta</taxon>
        <taxon>Unionida</taxon>
        <taxon>Unionoidea</taxon>
        <taxon>Unionidae</taxon>
        <taxon>Ambleminae</taxon>
        <taxon>Lampsilini</taxon>
        <taxon>Potamilus</taxon>
    </lineage>
</organism>
<accession>A0AAE0RLN6</accession>
<feature type="compositionally biased region" description="Polar residues" evidence="1">
    <location>
        <begin position="36"/>
        <end position="46"/>
    </location>
</feature>